<gene>
    <name evidence="2" type="ORF">LOD99_1578</name>
</gene>
<reference evidence="2 3" key="1">
    <citation type="journal article" date="2023" name="BMC Biol.">
        <title>The compact genome of the sponge Oopsacas minuta (Hexactinellida) is lacking key metazoan core genes.</title>
        <authorList>
            <person name="Santini S."/>
            <person name="Schenkelaars Q."/>
            <person name="Jourda C."/>
            <person name="Duchesne M."/>
            <person name="Belahbib H."/>
            <person name="Rocher C."/>
            <person name="Selva M."/>
            <person name="Riesgo A."/>
            <person name="Vervoort M."/>
            <person name="Leys S.P."/>
            <person name="Kodjabachian L."/>
            <person name="Le Bivic A."/>
            <person name="Borchiellini C."/>
            <person name="Claverie J.M."/>
            <person name="Renard E."/>
        </authorList>
    </citation>
    <scope>NUCLEOTIDE SEQUENCE [LARGE SCALE GENOMIC DNA]</scope>
    <source>
        <strain evidence="2">SPO-2</strain>
    </source>
</reference>
<comment type="caution">
    <text evidence="2">The sequence shown here is derived from an EMBL/GenBank/DDBJ whole genome shotgun (WGS) entry which is preliminary data.</text>
</comment>
<dbReference type="InterPro" id="IPR011259">
    <property type="entry name" value="ERM_C_dom"/>
</dbReference>
<dbReference type="SUPFAM" id="SSF48678">
    <property type="entry name" value="Moesin tail domain"/>
    <property type="match status" value="1"/>
</dbReference>
<dbReference type="EMBL" id="JAKMXF010000155">
    <property type="protein sequence ID" value="KAI6656245.1"/>
    <property type="molecule type" value="Genomic_DNA"/>
</dbReference>
<dbReference type="GO" id="GO:0003779">
    <property type="term" value="F:actin binding"/>
    <property type="evidence" value="ECO:0007669"/>
    <property type="project" value="InterPro"/>
</dbReference>
<protein>
    <recommendedName>
        <fullName evidence="1">Ezrin/radixin/moesin C-terminal domain-containing protein</fullName>
    </recommendedName>
</protein>
<dbReference type="Pfam" id="PF00769">
    <property type="entry name" value="ERM_C"/>
    <property type="match status" value="1"/>
</dbReference>
<proteinExistence type="predicted"/>
<evidence type="ECO:0000313" key="2">
    <source>
        <dbReference type="EMBL" id="KAI6656245.1"/>
    </source>
</evidence>
<dbReference type="InterPro" id="IPR008954">
    <property type="entry name" value="Moesin_tail_sf"/>
</dbReference>
<dbReference type="Gene3D" id="6.10.360.10">
    <property type="match status" value="1"/>
</dbReference>
<accession>A0AAV7K6G2</accession>
<sequence length="229" mass="26458">MKQNSIVNKQIETSHVPPHLLEYSRDKQPDMKQTVLKICENSPKSAKTDIQPLKGPELKLPDNMILETVLNSPDERIRLVKQQFGLRSFEPKKSSSDNLKTIEKEQILETDSPILFNVQQTGNNTKPNFPALTPFAGEFSANSPDTIQIAQLKFQIQNDQIEYFTKSSYLYEQMKMLRIQMESLKIPEMMSICDIQHEEKFVKGETKYSTINKVKEGTTRNRIAFFEEL</sequence>
<organism evidence="2 3">
    <name type="scientific">Oopsacas minuta</name>
    <dbReference type="NCBI Taxonomy" id="111878"/>
    <lineage>
        <taxon>Eukaryota</taxon>
        <taxon>Metazoa</taxon>
        <taxon>Porifera</taxon>
        <taxon>Hexactinellida</taxon>
        <taxon>Hexasterophora</taxon>
        <taxon>Lyssacinosida</taxon>
        <taxon>Leucopsacidae</taxon>
        <taxon>Oopsacas</taxon>
    </lineage>
</organism>
<dbReference type="AlphaFoldDB" id="A0AAV7K6G2"/>
<keyword evidence="3" id="KW-1185">Reference proteome</keyword>
<feature type="domain" description="Ezrin/radixin/moesin C-terminal" evidence="1">
    <location>
        <begin position="155"/>
        <end position="229"/>
    </location>
</feature>
<name>A0AAV7K6G2_9METZ</name>
<evidence type="ECO:0000313" key="3">
    <source>
        <dbReference type="Proteomes" id="UP001165289"/>
    </source>
</evidence>
<dbReference type="Proteomes" id="UP001165289">
    <property type="component" value="Unassembled WGS sequence"/>
</dbReference>
<evidence type="ECO:0000259" key="1">
    <source>
        <dbReference type="Pfam" id="PF00769"/>
    </source>
</evidence>